<gene>
    <name evidence="2" type="ORF">PCAL00307_LOCUS13433</name>
</gene>
<sequence length="132" mass="14373">MRPLYLIALAAAAAALQFSPVKPLRRRALQRRIRREADFIASPARGMDPEVLIQDDDVLDDLVRKHNNLVEELHALDAPARPRSTAAVAGPNAHRIPINKVEPRKAVRNFVRAPIGKKIAVAGAVAGTIIAL</sequence>
<accession>A0A7S4E8S6</accession>
<dbReference type="EMBL" id="HBIW01015574">
    <property type="protein sequence ID" value="CAE0697997.1"/>
    <property type="molecule type" value="Transcribed_RNA"/>
</dbReference>
<proteinExistence type="predicted"/>
<dbReference type="AlphaFoldDB" id="A0A7S4E8S6"/>
<reference evidence="2" key="1">
    <citation type="submission" date="2021-01" db="EMBL/GenBank/DDBJ databases">
        <authorList>
            <person name="Corre E."/>
            <person name="Pelletier E."/>
            <person name="Niang G."/>
            <person name="Scheremetjew M."/>
            <person name="Finn R."/>
            <person name="Kale V."/>
            <person name="Holt S."/>
            <person name="Cochrane G."/>
            <person name="Meng A."/>
            <person name="Brown T."/>
            <person name="Cohen L."/>
        </authorList>
    </citation>
    <scope>NUCLEOTIDE SEQUENCE</scope>
    <source>
        <strain evidence="2">CCMP1756</strain>
    </source>
</reference>
<keyword evidence="1" id="KW-0732">Signal</keyword>
<feature type="chain" id="PRO_5031169016" evidence="1">
    <location>
        <begin position="16"/>
        <end position="132"/>
    </location>
</feature>
<name>A0A7S4E8S6_9STRA</name>
<feature type="signal peptide" evidence="1">
    <location>
        <begin position="1"/>
        <end position="15"/>
    </location>
</feature>
<evidence type="ECO:0000256" key="1">
    <source>
        <dbReference type="SAM" id="SignalP"/>
    </source>
</evidence>
<evidence type="ECO:0000313" key="2">
    <source>
        <dbReference type="EMBL" id="CAE0697997.1"/>
    </source>
</evidence>
<protein>
    <submittedName>
        <fullName evidence="2">Uncharacterized protein</fullName>
    </submittedName>
</protein>
<organism evidence="2">
    <name type="scientific">Pelagomonas calceolata</name>
    <dbReference type="NCBI Taxonomy" id="35677"/>
    <lineage>
        <taxon>Eukaryota</taxon>
        <taxon>Sar</taxon>
        <taxon>Stramenopiles</taxon>
        <taxon>Ochrophyta</taxon>
        <taxon>Pelagophyceae</taxon>
        <taxon>Pelagomonadales</taxon>
        <taxon>Pelagomonadaceae</taxon>
        <taxon>Pelagomonas</taxon>
    </lineage>
</organism>